<dbReference type="Proteomes" id="UP000217954">
    <property type="component" value="Chromosome"/>
</dbReference>
<organism evidence="2 3">
    <name type="scientific">[Mycobacterium] stephanolepidis</name>
    <dbReference type="NCBI Taxonomy" id="1520670"/>
    <lineage>
        <taxon>Bacteria</taxon>
        <taxon>Bacillati</taxon>
        <taxon>Actinomycetota</taxon>
        <taxon>Actinomycetes</taxon>
        <taxon>Mycobacteriales</taxon>
        <taxon>Mycobacteriaceae</taxon>
        <taxon>Mycobacteroides</taxon>
    </lineage>
</organism>
<keyword evidence="3" id="KW-1185">Reference proteome</keyword>
<gene>
    <name evidence="2" type="ORF">MSTE_03899</name>
</gene>
<evidence type="ECO:0000313" key="2">
    <source>
        <dbReference type="EMBL" id="BAX99197.1"/>
    </source>
</evidence>
<evidence type="ECO:0000256" key="1">
    <source>
        <dbReference type="SAM" id="Phobius"/>
    </source>
</evidence>
<keyword evidence="1" id="KW-1133">Transmembrane helix</keyword>
<dbReference type="AlphaFoldDB" id="A0A1Z4F1Y1"/>
<sequence length="184" mass="20335">MRLRCRKGDVLAAVAIMAALGIICQLIWIPSIARSIDADPVDRAVASGQSAELYGVVWRIQELRVPDAPSKADLKMPSNGRMVGFLFERSRDGALIESWNRDHYPPCMAHIYDTHMRRWNSGTTPVEAGRWADRNGYAQSCMSTKGAGKYALIAIVPRDAQLSGVEVLFKESSDKIVAVRFDIG</sequence>
<proteinExistence type="predicted"/>
<name>A0A1Z4F1Y1_9MYCO</name>
<keyword evidence="1" id="KW-0472">Membrane</keyword>
<dbReference type="KEGG" id="mste:MSTE_03899"/>
<dbReference type="EMBL" id="AP018165">
    <property type="protein sequence ID" value="BAX99197.1"/>
    <property type="molecule type" value="Genomic_DNA"/>
</dbReference>
<reference evidence="2 3" key="2">
    <citation type="journal article" date="2017" name="Int. J. Syst. Evol. Microbiol.">
        <title>Mycobacterium stephanolepidis sp. nov., a rapidly growing species related to Mycobacterium chelonae, isolated from marine teleost fish, Stephanolepis cirrhifer.</title>
        <authorList>
            <person name="Fukano H."/>
            <person name="Wada S."/>
            <person name="Kurata O."/>
            <person name="Katayama K."/>
            <person name="Fujiwara N."/>
            <person name="Hoshino Y."/>
        </authorList>
    </citation>
    <scope>NUCLEOTIDE SEQUENCE [LARGE SCALE GENOMIC DNA]</scope>
    <source>
        <strain evidence="2 3">NJB0901</strain>
    </source>
</reference>
<feature type="transmembrane region" description="Helical" evidence="1">
    <location>
        <begin position="12"/>
        <end position="33"/>
    </location>
</feature>
<accession>A0A1Z4F1Y1</accession>
<evidence type="ECO:0000313" key="3">
    <source>
        <dbReference type="Proteomes" id="UP000217954"/>
    </source>
</evidence>
<protein>
    <submittedName>
        <fullName evidence="2">Uncharacterized protein</fullName>
    </submittedName>
</protein>
<reference evidence="3" key="1">
    <citation type="journal article" date="2017" name="Genome Announc.">
        <title>Complete Genome Sequence of Mycobacterium stephanolepidis.</title>
        <authorList>
            <person name="Fukano H."/>
            <person name="Yoshida M."/>
            <person name="Katayama Y."/>
            <person name="Omatsu T."/>
            <person name="Mizutani T."/>
            <person name="Kurata O."/>
            <person name="Wada S."/>
            <person name="Hoshino Y."/>
        </authorList>
    </citation>
    <scope>NUCLEOTIDE SEQUENCE [LARGE SCALE GENOMIC DNA]</scope>
    <source>
        <strain evidence="3">NJB0901</strain>
    </source>
</reference>
<keyword evidence="1" id="KW-0812">Transmembrane</keyword>